<dbReference type="Gramene" id="AET1Gv20805000.7">
    <property type="protein sequence ID" value="AET1Gv20805000.7"/>
    <property type="gene ID" value="AET1Gv20805000"/>
</dbReference>
<reference evidence="2" key="5">
    <citation type="journal article" date="2021" name="G3 (Bethesda)">
        <title>Aegilops tauschii genome assembly Aet v5.0 features greater sequence contiguity and improved annotation.</title>
        <authorList>
            <person name="Wang L."/>
            <person name="Zhu T."/>
            <person name="Rodriguez J.C."/>
            <person name="Deal K.R."/>
            <person name="Dubcovsky J."/>
            <person name="McGuire P.E."/>
            <person name="Lux T."/>
            <person name="Spannagl M."/>
            <person name="Mayer K.F.X."/>
            <person name="Baldrich P."/>
            <person name="Meyers B.C."/>
            <person name="Huo N."/>
            <person name="Gu Y.Q."/>
            <person name="Zhou H."/>
            <person name="Devos K.M."/>
            <person name="Bennetzen J.L."/>
            <person name="Unver T."/>
            <person name="Budak H."/>
            <person name="Gulick P.J."/>
            <person name="Galiba G."/>
            <person name="Kalapos B."/>
            <person name="Nelson D.R."/>
            <person name="Li P."/>
            <person name="You F.M."/>
            <person name="Luo M.C."/>
            <person name="Dvorak J."/>
        </authorList>
    </citation>
    <scope>NUCLEOTIDE SEQUENCE [LARGE SCALE GENOMIC DNA]</scope>
    <source>
        <strain evidence="2">cv. AL8/78</strain>
    </source>
</reference>
<dbReference type="AlphaFoldDB" id="A0A452ZJM7"/>
<evidence type="ECO:0000313" key="2">
    <source>
        <dbReference type="EnsemblPlants" id="AET1Gv20805000.7"/>
    </source>
</evidence>
<evidence type="ECO:0000256" key="1">
    <source>
        <dbReference type="SAM" id="MobiDB-lite"/>
    </source>
</evidence>
<feature type="compositionally biased region" description="Basic and acidic residues" evidence="1">
    <location>
        <begin position="104"/>
        <end position="113"/>
    </location>
</feature>
<feature type="region of interest" description="Disordered" evidence="1">
    <location>
        <begin position="82"/>
        <end position="113"/>
    </location>
</feature>
<reference evidence="2" key="4">
    <citation type="submission" date="2019-03" db="UniProtKB">
        <authorList>
            <consortium name="EnsemblPlants"/>
        </authorList>
    </citation>
    <scope>IDENTIFICATION</scope>
</reference>
<feature type="compositionally biased region" description="Basic residues" evidence="1">
    <location>
        <begin position="92"/>
        <end position="103"/>
    </location>
</feature>
<accession>A0A452ZJM7</accession>
<reference evidence="3" key="1">
    <citation type="journal article" date="2014" name="Science">
        <title>Ancient hybridizations among the ancestral genomes of bread wheat.</title>
        <authorList>
            <consortium name="International Wheat Genome Sequencing Consortium,"/>
            <person name="Marcussen T."/>
            <person name="Sandve S.R."/>
            <person name="Heier L."/>
            <person name="Spannagl M."/>
            <person name="Pfeifer M."/>
            <person name="Jakobsen K.S."/>
            <person name="Wulff B.B."/>
            <person name="Steuernagel B."/>
            <person name="Mayer K.F."/>
            <person name="Olsen O.A."/>
        </authorList>
    </citation>
    <scope>NUCLEOTIDE SEQUENCE [LARGE SCALE GENOMIC DNA]</scope>
    <source>
        <strain evidence="3">cv. AL8/78</strain>
    </source>
</reference>
<evidence type="ECO:0000313" key="3">
    <source>
        <dbReference type="Proteomes" id="UP000015105"/>
    </source>
</evidence>
<reference evidence="3" key="2">
    <citation type="journal article" date="2017" name="Nat. Plants">
        <title>The Aegilops tauschii genome reveals multiple impacts of transposons.</title>
        <authorList>
            <person name="Zhao G."/>
            <person name="Zou C."/>
            <person name="Li K."/>
            <person name="Wang K."/>
            <person name="Li T."/>
            <person name="Gao L."/>
            <person name="Zhang X."/>
            <person name="Wang H."/>
            <person name="Yang Z."/>
            <person name="Liu X."/>
            <person name="Jiang W."/>
            <person name="Mao L."/>
            <person name="Kong X."/>
            <person name="Jiao Y."/>
            <person name="Jia J."/>
        </authorList>
    </citation>
    <scope>NUCLEOTIDE SEQUENCE [LARGE SCALE GENOMIC DNA]</scope>
    <source>
        <strain evidence="3">cv. AL8/78</strain>
    </source>
</reference>
<dbReference type="Proteomes" id="UP000015105">
    <property type="component" value="Chromosome 1D"/>
</dbReference>
<protein>
    <submittedName>
        <fullName evidence="2">Uncharacterized protein</fullName>
    </submittedName>
</protein>
<proteinExistence type="predicted"/>
<organism evidence="2 3">
    <name type="scientific">Aegilops tauschii subsp. strangulata</name>
    <name type="common">Goatgrass</name>
    <dbReference type="NCBI Taxonomy" id="200361"/>
    <lineage>
        <taxon>Eukaryota</taxon>
        <taxon>Viridiplantae</taxon>
        <taxon>Streptophyta</taxon>
        <taxon>Embryophyta</taxon>
        <taxon>Tracheophyta</taxon>
        <taxon>Spermatophyta</taxon>
        <taxon>Magnoliopsida</taxon>
        <taxon>Liliopsida</taxon>
        <taxon>Poales</taxon>
        <taxon>Poaceae</taxon>
        <taxon>BOP clade</taxon>
        <taxon>Pooideae</taxon>
        <taxon>Triticodae</taxon>
        <taxon>Triticeae</taxon>
        <taxon>Triticinae</taxon>
        <taxon>Aegilops</taxon>
    </lineage>
</organism>
<name>A0A452ZJM7_AEGTS</name>
<sequence>FYLHTSRSDFLGTKFVMYDNQKPYDGAKSLKSRSSRRFATKQISPHVSATEHLQLLVSKKQSASMARPPAVLVLEFPRQGDRRLREELPARRPGRHQRSMGRRGRGDGDPPVR</sequence>
<keyword evidence="3" id="KW-1185">Reference proteome</keyword>
<reference evidence="2" key="3">
    <citation type="journal article" date="2017" name="Nature">
        <title>Genome sequence of the progenitor of the wheat D genome Aegilops tauschii.</title>
        <authorList>
            <person name="Luo M.C."/>
            <person name="Gu Y.Q."/>
            <person name="Puiu D."/>
            <person name="Wang H."/>
            <person name="Twardziok S.O."/>
            <person name="Deal K.R."/>
            <person name="Huo N."/>
            <person name="Zhu T."/>
            <person name="Wang L."/>
            <person name="Wang Y."/>
            <person name="McGuire P.E."/>
            <person name="Liu S."/>
            <person name="Long H."/>
            <person name="Ramasamy R.K."/>
            <person name="Rodriguez J.C."/>
            <person name="Van S.L."/>
            <person name="Yuan L."/>
            <person name="Wang Z."/>
            <person name="Xia Z."/>
            <person name="Xiao L."/>
            <person name="Anderson O.D."/>
            <person name="Ouyang S."/>
            <person name="Liang Y."/>
            <person name="Zimin A.V."/>
            <person name="Pertea G."/>
            <person name="Qi P."/>
            <person name="Bennetzen J.L."/>
            <person name="Dai X."/>
            <person name="Dawson M.W."/>
            <person name="Muller H.G."/>
            <person name="Kugler K."/>
            <person name="Rivarola-Duarte L."/>
            <person name="Spannagl M."/>
            <person name="Mayer K.F.X."/>
            <person name="Lu F.H."/>
            <person name="Bevan M.W."/>
            <person name="Leroy P."/>
            <person name="Li P."/>
            <person name="You F.M."/>
            <person name="Sun Q."/>
            <person name="Liu Z."/>
            <person name="Lyons E."/>
            <person name="Wicker T."/>
            <person name="Salzberg S.L."/>
            <person name="Devos K.M."/>
            <person name="Dvorak J."/>
        </authorList>
    </citation>
    <scope>NUCLEOTIDE SEQUENCE [LARGE SCALE GENOMIC DNA]</scope>
    <source>
        <strain evidence="2">cv. AL8/78</strain>
    </source>
</reference>
<dbReference type="EnsemblPlants" id="AET1Gv20805000.7">
    <property type="protein sequence ID" value="AET1Gv20805000.7"/>
    <property type="gene ID" value="AET1Gv20805000"/>
</dbReference>